<dbReference type="PANTHER" id="PTHR43096:SF58">
    <property type="entry name" value="CHAPERONE DNAJ-DOMAIN SUPERFAMILY PROTEIN"/>
    <property type="match status" value="1"/>
</dbReference>
<organism evidence="4 5">
    <name type="scientific">Skeletonema marinoi</name>
    <dbReference type="NCBI Taxonomy" id="267567"/>
    <lineage>
        <taxon>Eukaryota</taxon>
        <taxon>Sar</taxon>
        <taxon>Stramenopiles</taxon>
        <taxon>Ochrophyta</taxon>
        <taxon>Bacillariophyta</taxon>
        <taxon>Coscinodiscophyceae</taxon>
        <taxon>Thalassiosirophycidae</taxon>
        <taxon>Thalassiosirales</taxon>
        <taxon>Skeletonemataceae</taxon>
        <taxon>Skeletonema</taxon>
        <taxon>Skeletonema marinoi-dohrnii complex</taxon>
    </lineage>
</organism>
<dbReference type="PROSITE" id="PS50076">
    <property type="entry name" value="DNAJ_2"/>
    <property type="match status" value="1"/>
</dbReference>
<dbReference type="EMBL" id="JATAAI010000001">
    <property type="protein sequence ID" value="KAK1748720.1"/>
    <property type="molecule type" value="Genomic_DNA"/>
</dbReference>
<feature type="domain" description="J" evidence="3">
    <location>
        <begin position="85"/>
        <end position="160"/>
    </location>
</feature>
<dbReference type="AlphaFoldDB" id="A0AAD8YNQ5"/>
<gene>
    <name evidence="4" type="ORF">QTG54_000659</name>
</gene>
<evidence type="ECO:0000313" key="4">
    <source>
        <dbReference type="EMBL" id="KAK1748720.1"/>
    </source>
</evidence>
<feature type="region of interest" description="Disordered" evidence="1">
    <location>
        <begin position="286"/>
        <end position="316"/>
    </location>
</feature>
<feature type="compositionally biased region" description="Basic and acidic residues" evidence="1">
    <location>
        <begin position="295"/>
        <end position="316"/>
    </location>
</feature>
<dbReference type="GO" id="GO:0005737">
    <property type="term" value="C:cytoplasm"/>
    <property type="evidence" value="ECO:0007669"/>
    <property type="project" value="TreeGrafter"/>
</dbReference>
<proteinExistence type="predicted"/>
<dbReference type="InterPro" id="IPR001623">
    <property type="entry name" value="DnaJ_domain"/>
</dbReference>
<feature type="signal peptide" evidence="2">
    <location>
        <begin position="1"/>
        <end position="28"/>
    </location>
</feature>
<dbReference type="SUPFAM" id="SSF46565">
    <property type="entry name" value="Chaperone J-domain"/>
    <property type="match status" value="1"/>
</dbReference>
<dbReference type="SMART" id="SM00271">
    <property type="entry name" value="DnaJ"/>
    <property type="match status" value="1"/>
</dbReference>
<evidence type="ECO:0000256" key="2">
    <source>
        <dbReference type="SAM" id="SignalP"/>
    </source>
</evidence>
<protein>
    <recommendedName>
        <fullName evidence="3">J domain-containing protein</fullName>
    </recommendedName>
</protein>
<dbReference type="CDD" id="cd06257">
    <property type="entry name" value="DnaJ"/>
    <property type="match status" value="1"/>
</dbReference>
<reference evidence="4" key="1">
    <citation type="submission" date="2023-06" db="EMBL/GenBank/DDBJ databases">
        <title>Survivors Of The Sea: Transcriptome response of Skeletonema marinoi to long-term dormancy.</title>
        <authorList>
            <person name="Pinder M.I.M."/>
            <person name="Kourtchenko O."/>
            <person name="Robertson E.K."/>
            <person name="Larsson T."/>
            <person name="Maumus F."/>
            <person name="Osuna-Cruz C.M."/>
            <person name="Vancaester E."/>
            <person name="Stenow R."/>
            <person name="Vandepoele K."/>
            <person name="Ploug H."/>
            <person name="Bruchert V."/>
            <person name="Godhe A."/>
            <person name="Topel M."/>
        </authorList>
    </citation>
    <scope>NUCLEOTIDE SEQUENCE</scope>
    <source>
        <strain evidence="4">R05AC</strain>
    </source>
</reference>
<feature type="compositionally biased region" description="Polar residues" evidence="1">
    <location>
        <begin position="37"/>
        <end position="54"/>
    </location>
</feature>
<dbReference type="GO" id="GO:0042026">
    <property type="term" value="P:protein refolding"/>
    <property type="evidence" value="ECO:0007669"/>
    <property type="project" value="TreeGrafter"/>
</dbReference>
<dbReference type="Proteomes" id="UP001224775">
    <property type="component" value="Unassembled WGS sequence"/>
</dbReference>
<sequence length="358" mass="38569">MNAMMPSDKSIPLLLLVAAVSLTGVVDAFSFPLSPRSVPSSTQLFSSNNPTSRGKNGKAKFGQRTATEASRFLADFRTANGEIIDPYRALRLPKSATLDDIKTRYRKLSRKLHPDAVSKSRILPGQCQNLDEVREEWEKVKFSYEILSDPKARKSYDRNSSVAEVLEDPGAAVGRAVVGGAFTAVGAGFGAMWKVGELAVKGVASVAQPPPPPVRKETTNNVHTKKTQTKAIEREAPTVTENNVDTTTQARVWTLEEMRAAASTAAAAAGDSPKVQTETIPFTFDSSKAGTPIIRNEEPSLPDSEKIKANSSRADEVDDKVIKMITPEPLTVSSTAKSKAKKPRRAKANVGGNGFSKK</sequence>
<comment type="caution">
    <text evidence="4">The sequence shown here is derived from an EMBL/GenBank/DDBJ whole genome shotgun (WGS) entry which is preliminary data.</text>
</comment>
<feature type="chain" id="PRO_5042172268" description="J domain-containing protein" evidence="2">
    <location>
        <begin position="29"/>
        <end position="358"/>
    </location>
</feature>
<dbReference type="InterPro" id="IPR036869">
    <property type="entry name" value="J_dom_sf"/>
</dbReference>
<dbReference type="Gene3D" id="1.10.287.110">
    <property type="entry name" value="DnaJ domain"/>
    <property type="match status" value="1"/>
</dbReference>
<feature type="region of interest" description="Disordered" evidence="1">
    <location>
        <begin position="332"/>
        <end position="358"/>
    </location>
</feature>
<accession>A0AAD8YNQ5</accession>
<evidence type="ECO:0000259" key="3">
    <source>
        <dbReference type="PROSITE" id="PS50076"/>
    </source>
</evidence>
<dbReference type="GO" id="GO:0051082">
    <property type="term" value="F:unfolded protein binding"/>
    <property type="evidence" value="ECO:0007669"/>
    <property type="project" value="TreeGrafter"/>
</dbReference>
<keyword evidence="5" id="KW-1185">Reference proteome</keyword>
<evidence type="ECO:0000256" key="1">
    <source>
        <dbReference type="SAM" id="MobiDB-lite"/>
    </source>
</evidence>
<feature type="region of interest" description="Disordered" evidence="1">
    <location>
        <begin position="36"/>
        <end position="62"/>
    </location>
</feature>
<feature type="region of interest" description="Disordered" evidence="1">
    <location>
        <begin position="205"/>
        <end position="230"/>
    </location>
</feature>
<evidence type="ECO:0000313" key="5">
    <source>
        <dbReference type="Proteomes" id="UP001224775"/>
    </source>
</evidence>
<keyword evidence="2" id="KW-0732">Signal</keyword>
<dbReference type="Pfam" id="PF00226">
    <property type="entry name" value="DnaJ"/>
    <property type="match status" value="1"/>
</dbReference>
<dbReference type="PANTHER" id="PTHR43096">
    <property type="entry name" value="DNAJ HOMOLOG 1, MITOCHONDRIAL-RELATED"/>
    <property type="match status" value="1"/>
</dbReference>
<dbReference type="PRINTS" id="PR00625">
    <property type="entry name" value="JDOMAIN"/>
</dbReference>
<feature type="compositionally biased region" description="Basic residues" evidence="1">
    <location>
        <begin position="338"/>
        <end position="347"/>
    </location>
</feature>
<name>A0AAD8YNQ5_9STRA</name>